<name>A0AAJ6YYR6_PAPXU</name>
<dbReference type="PRINTS" id="PR00385">
    <property type="entry name" value="P450"/>
</dbReference>
<gene>
    <name evidence="10" type="primary">LOC106113433</name>
</gene>
<accession>A0AAJ6YYR6</accession>
<dbReference type="InterPro" id="IPR036396">
    <property type="entry name" value="Cyt_P450_sf"/>
</dbReference>
<dbReference type="PANTHER" id="PTHR24279:SF120">
    <property type="entry name" value="CYTOCHROME P450"/>
    <property type="match status" value="1"/>
</dbReference>
<keyword evidence="6 8" id="KW-0408">Iron</keyword>
<dbReference type="PROSITE" id="PS00086">
    <property type="entry name" value="CYTOCHROME_P450"/>
    <property type="match status" value="1"/>
</dbReference>
<comment type="cofactor">
    <cofactor evidence="1 8">
        <name>heme</name>
        <dbReference type="ChEBI" id="CHEBI:30413"/>
    </cofactor>
</comment>
<reference evidence="10" key="1">
    <citation type="submission" date="2025-08" db="UniProtKB">
        <authorList>
            <consortium name="RefSeq"/>
        </authorList>
    </citation>
    <scope>IDENTIFICATION</scope>
</reference>
<evidence type="ECO:0000313" key="10">
    <source>
        <dbReference type="RefSeq" id="XP_013161637.1"/>
    </source>
</evidence>
<dbReference type="InterPro" id="IPR001128">
    <property type="entry name" value="Cyt_P450"/>
</dbReference>
<dbReference type="Pfam" id="PF00067">
    <property type="entry name" value="p450"/>
    <property type="match status" value="1"/>
</dbReference>
<dbReference type="CDD" id="cd11054">
    <property type="entry name" value="CYP24A1-like"/>
    <property type="match status" value="1"/>
</dbReference>
<sequence length="525" mass="60255">MVVYFDIITKTIKRGNLKPFLKLTDKVFNYAKFVSTATVNVTSNATKATQTLKSWDEIPGPSKLPIISSLHHFLPLGSLYNLSGYSLMDKLYKTYGPIVKLPGIFGAQTYVMLFDTESIGNILRNENYLPKRPGFISLEHYRKVYKKKKGEIIPEITGLGSDHGEAWKKLRSIVNPILMQPKTIKLYAATTDEVACEVVERIKSARDDNGLLKNDLGHEMALWSMETIALVTLGGRLNCFDPNLPADSPVKKLIYYAHEAFASVDKLDLRPNLWKLYPTKLYKKTMRVLQELEDVNKYFIQEAINRLKTETKSDKEKGMLEKLLEIDEHIAHIMASDLLFAGADTTSHSVILILYLLAKNPEKQRKLREEIMSGSEKRPYLKACLKEAMRVMPVASANTRETSKEYNILGYHIPKHKNFIFAHEYTSMMECHYPRPKEYIPERWLADKDDPLYYGNAHPFAYSPFGFGARSCIGRRLAELMIETLVVRIIQNFHIQWFGEPMKLYHGTLNCVQAPYNFIFKDVQC</sequence>
<dbReference type="InterPro" id="IPR050479">
    <property type="entry name" value="CYP11_CYP27_families"/>
</dbReference>
<evidence type="ECO:0000256" key="7">
    <source>
        <dbReference type="ARBA" id="ARBA00023033"/>
    </source>
</evidence>
<protein>
    <submittedName>
        <fullName evidence="10">Cytochrome P450 CYP12A2-like isoform X1</fullName>
    </submittedName>
</protein>
<proteinExistence type="inferred from homology"/>
<dbReference type="GeneID" id="106113433"/>
<comment type="similarity">
    <text evidence="2 9">Belongs to the cytochrome P450 family.</text>
</comment>
<dbReference type="GO" id="GO:0016705">
    <property type="term" value="F:oxidoreductase activity, acting on paired donors, with incorporation or reduction of molecular oxygen"/>
    <property type="evidence" value="ECO:0007669"/>
    <property type="project" value="InterPro"/>
</dbReference>
<keyword evidence="4 8" id="KW-0479">Metal-binding</keyword>
<evidence type="ECO:0000256" key="8">
    <source>
        <dbReference type="PIRSR" id="PIRSR602401-1"/>
    </source>
</evidence>
<keyword evidence="3 8" id="KW-0349">Heme</keyword>
<dbReference type="FunFam" id="1.10.630.10:FF:000006">
    <property type="entry name" value="Cytochrome P450 302a1, mitochondrial"/>
    <property type="match status" value="1"/>
</dbReference>
<keyword evidence="7 9" id="KW-0503">Monooxygenase</keyword>
<dbReference type="GO" id="GO:0005506">
    <property type="term" value="F:iron ion binding"/>
    <property type="evidence" value="ECO:0007669"/>
    <property type="project" value="InterPro"/>
</dbReference>
<dbReference type="PANTHER" id="PTHR24279">
    <property type="entry name" value="CYTOCHROME P450"/>
    <property type="match status" value="1"/>
</dbReference>
<dbReference type="KEGG" id="pxu:106113433"/>
<keyword evidence="5 9" id="KW-0560">Oxidoreductase</keyword>
<feature type="binding site" description="axial binding residue" evidence="8">
    <location>
        <position position="472"/>
    </location>
    <ligand>
        <name>heme</name>
        <dbReference type="ChEBI" id="CHEBI:30413"/>
    </ligand>
    <ligandPart>
        <name>Fe</name>
        <dbReference type="ChEBI" id="CHEBI:18248"/>
    </ligandPart>
</feature>
<dbReference type="InterPro" id="IPR002401">
    <property type="entry name" value="Cyt_P450_E_grp-I"/>
</dbReference>
<evidence type="ECO:0000256" key="6">
    <source>
        <dbReference type="ARBA" id="ARBA00023004"/>
    </source>
</evidence>
<dbReference type="GO" id="GO:0020037">
    <property type="term" value="F:heme binding"/>
    <property type="evidence" value="ECO:0007669"/>
    <property type="project" value="InterPro"/>
</dbReference>
<evidence type="ECO:0000256" key="3">
    <source>
        <dbReference type="ARBA" id="ARBA00022617"/>
    </source>
</evidence>
<dbReference type="RefSeq" id="XP_013161637.1">
    <property type="nucleotide sequence ID" value="XM_013306183.1"/>
</dbReference>
<dbReference type="InterPro" id="IPR017972">
    <property type="entry name" value="Cyt_P450_CS"/>
</dbReference>
<evidence type="ECO:0000256" key="9">
    <source>
        <dbReference type="RuleBase" id="RU000461"/>
    </source>
</evidence>
<dbReference type="PRINTS" id="PR00463">
    <property type="entry name" value="EP450I"/>
</dbReference>
<dbReference type="SUPFAM" id="SSF48264">
    <property type="entry name" value="Cytochrome P450"/>
    <property type="match status" value="1"/>
</dbReference>
<dbReference type="Proteomes" id="UP000694872">
    <property type="component" value="Unplaced"/>
</dbReference>
<dbReference type="Gene3D" id="1.10.630.10">
    <property type="entry name" value="Cytochrome P450"/>
    <property type="match status" value="1"/>
</dbReference>
<dbReference type="AlphaFoldDB" id="A0AAJ6YYR6"/>
<dbReference type="GO" id="GO:0004497">
    <property type="term" value="F:monooxygenase activity"/>
    <property type="evidence" value="ECO:0007669"/>
    <property type="project" value="UniProtKB-KW"/>
</dbReference>
<organism evidence="10">
    <name type="scientific">Papilio xuthus</name>
    <name type="common">Asian swallowtail butterfly</name>
    <dbReference type="NCBI Taxonomy" id="66420"/>
    <lineage>
        <taxon>Eukaryota</taxon>
        <taxon>Metazoa</taxon>
        <taxon>Ecdysozoa</taxon>
        <taxon>Arthropoda</taxon>
        <taxon>Hexapoda</taxon>
        <taxon>Insecta</taxon>
        <taxon>Pterygota</taxon>
        <taxon>Neoptera</taxon>
        <taxon>Endopterygota</taxon>
        <taxon>Lepidoptera</taxon>
        <taxon>Glossata</taxon>
        <taxon>Ditrysia</taxon>
        <taxon>Papilionoidea</taxon>
        <taxon>Papilionidae</taxon>
        <taxon>Papilioninae</taxon>
        <taxon>Papilio</taxon>
    </lineage>
</organism>
<evidence type="ECO:0000256" key="2">
    <source>
        <dbReference type="ARBA" id="ARBA00010617"/>
    </source>
</evidence>
<evidence type="ECO:0000256" key="4">
    <source>
        <dbReference type="ARBA" id="ARBA00022723"/>
    </source>
</evidence>
<evidence type="ECO:0000256" key="1">
    <source>
        <dbReference type="ARBA" id="ARBA00001971"/>
    </source>
</evidence>
<evidence type="ECO:0000256" key="5">
    <source>
        <dbReference type="ARBA" id="ARBA00023002"/>
    </source>
</evidence>